<dbReference type="AlphaFoldDB" id="F7QTD3"/>
<dbReference type="Gene3D" id="3.40.50.1000">
    <property type="entry name" value="HAD superfamily/HAD-like"/>
    <property type="match status" value="1"/>
</dbReference>
<reference evidence="1 2" key="1">
    <citation type="journal article" date="2011" name="J. Bacteriol.">
        <title>Genome Sequence of Lactobacillus salivarius GJ-24, a Probiotic Strain Isolated from Healthy Adult Intestine.</title>
        <authorList>
            <person name="Cho Y.J."/>
            <person name="Choi J.K."/>
            <person name="Kim J.H."/>
            <person name="Lim Y.S."/>
            <person name="Ham J.S."/>
            <person name="Kang D.K."/>
            <person name="Chun J."/>
            <person name="Paik H.D."/>
            <person name="Kim G.B."/>
        </authorList>
    </citation>
    <scope>NUCLEOTIDE SEQUENCE [LARGE SCALE GENOMIC DNA]</scope>
    <source>
        <strain evidence="1 2">GJ-24</strain>
    </source>
</reference>
<evidence type="ECO:0000313" key="2">
    <source>
        <dbReference type="Proteomes" id="UP000003074"/>
    </source>
</evidence>
<dbReference type="InterPro" id="IPR023214">
    <property type="entry name" value="HAD_sf"/>
</dbReference>
<comment type="caution">
    <text evidence="1">The sequence shown here is derived from an EMBL/GenBank/DDBJ whole genome shotgun (WGS) entry which is preliminary data.</text>
</comment>
<protein>
    <submittedName>
        <fullName evidence="1">Uncharacterized protein</fullName>
    </submittedName>
</protein>
<dbReference type="InterPro" id="IPR036412">
    <property type="entry name" value="HAD-like_sf"/>
</dbReference>
<dbReference type="EMBL" id="AFOI01000002">
    <property type="protein sequence ID" value="EGM51994.1"/>
    <property type="molecule type" value="Genomic_DNA"/>
</dbReference>
<name>F7QTD3_9LACO</name>
<dbReference type="Gene3D" id="1.10.150.400">
    <property type="match status" value="1"/>
</dbReference>
<dbReference type="Proteomes" id="UP000003074">
    <property type="component" value="Unassembled WGS sequence"/>
</dbReference>
<sequence>MKKENILFMKNIAKKIVTDVFATNSKEIISIIEDKGYDVVSFDIFDTLIKRNVNKSSDVFGVLENEYRKYFKAEKPIAELRKQAESMVNIDSATLDDIYSVITSLSNSEKEWLKDREIYLETKLCQKNRNMYDVFTWCKKNNKKILIISDMYLSNSVIERILKNSGYRDWDSLYVSCEYSARKATGKLFDIVKQQENLNVKNWVHIGDAQKGDYISPKREGLNAILIRINEYNTEYYNKKYLLKERKENKYTYNIINSFIKNNEPYDYNYYEKLGYEVIGPILYGYSQWLQYSAKRMNINKLFFLAREGAFLKKAFEIVSDSSIKAHLIKVSRKATTIPLLHKTENIEELLRSVNVSRRNFTVENLLDACGLNFEDKDRILKYTQIEKDELLERLSKESKDKLYKVSRDSIVENSRQQEEYIRGYLAEFNFSGNIGVCDVGWSGTIQRNLQEICPDTKVTGFYMGKKNKGIDNNGPAKAFLFDDERNSKIRSEIMSSPDIFELFFLSTDGTTIGYSEKNGKYYCIQAKPDQSVENAKEILKLQAAAIRFVEDFKKFRKNISICMDSNGYVAGYSRFINPPSLDTVKEFSSFSFLNVGTHSMVAEKNLLYYTVNPQKFIDEFLNNGSKSIFLRSIFKLPLPYANIIDFIRKFDKG</sequence>
<organism evidence="1 2">
    <name type="scientific">Ligilactobacillus salivarius GJ-24</name>
    <dbReference type="NCBI Taxonomy" id="1041521"/>
    <lineage>
        <taxon>Bacteria</taxon>
        <taxon>Bacillati</taxon>
        <taxon>Bacillota</taxon>
        <taxon>Bacilli</taxon>
        <taxon>Lactobacillales</taxon>
        <taxon>Lactobacillaceae</taxon>
        <taxon>Ligilactobacillus</taxon>
    </lineage>
</organism>
<dbReference type="PATRIC" id="fig|1041521.3.peg.417"/>
<proteinExistence type="predicted"/>
<accession>F7QTD3</accession>
<dbReference type="SUPFAM" id="SSF56784">
    <property type="entry name" value="HAD-like"/>
    <property type="match status" value="1"/>
</dbReference>
<evidence type="ECO:0000313" key="1">
    <source>
        <dbReference type="EMBL" id="EGM51994.1"/>
    </source>
</evidence>
<gene>
    <name evidence="1" type="ORF">LSGJ_00414</name>
</gene>